<evidence type="ECO:0000313" key="9">
    <source>
        <dbReference type="Proteomes" id="UP000242520"/>
    </source>
</evidence>
<keyword evidence="5 6" id="KW-0238">DNA-binding</keyword>
<dbReference type="GO" id="GO:0016757">
    <property type="term" value="F:glycosyltransferase activity"/>
    <property type="evidence" value="ECO:0007669"/>
    <property type="project" value="UniProtKB-KW"/>
</dbReference>
<keyword evidence="9" id="KW-1185">Reference proteome</keyword>
<dbReference type="OrthoDB" id="1706153at2"/>
<evidence type="ECO:0000256" key="3">
    <source>
        <dbReference type="ARBA" id="ARBA00022679"/>
    </source>
</evidence>
<accession>A0A1M5RJJ9</accession>
<evidence type="ECO:0000256" key="2">
    <source>
        <dbReference type="ARBA" id="ARBA00022676"/>
    </source>
</evidence>
<dbReference type="PROSITE" id="PS52018">
    <property type="entry name" value="DART"/>
    <property type="match status" value="1"/>
</dbReference>
<evidence type="ECO:0000256" key="4">
    <source>
        <dbReference type="ARBA" id="ARBA00022695"/>
    </source>
</evidence>
<keyword evidence="2" id="KW-0328">Glycosyltransferase</keyword>
<protein>
    <recommendedName>
        <fullName evidence="7">DarT domain-containing protein</fullName>
    </recommendedName>
</protein>
<organism evidence="8 9">
    <name type="scientific">Tepidibacter thalassicus DSM 15285</name>
    <dbReference type="NCBI Taxonomy" id="1123350"/>
    <lineage>
        <taxon>Bacteria</taxon>
        <taxon>Bacillati</taxon>
        <taxon>Bacillota</taxon>
        <taxon>Clostridia</taxon>
        <taxon>Peptostreptococcales</taxon>
        <taxon>Peptostreptococcaceae</taxon>
        <taxon>Tepidibacter</taxon>
    </lineage>
</organism>
<name>A0A1M5RJJ9_9FIRM</name>
<reference evidence="9" key="1">
    <citation type="submission" date="2016-11" db="EMBL/GenBank/DDBJ databases">
        <authorList>
            <person name="Varghese N."/>
            <person name="Submissions S."/>
        </authorList>
    </citation>
    <scope>NUCLEOTIDE SEQUENCE [LARGE SCALE GENOMIC DNA]</scope>
    <source>
        <strain evidence="9">DSM 15285</strain>
    </source>
</reference>
<evidence type="ECO:0000256" key="6">
    <source>
        <dbReference type="PROSITE-ProRule" id="PRU01362"/>
    </source>
</evidence>
<evidence type="ECO:0000313" key="8">
    <source>
        <dbReference type="EMBL" id="SHH26370.1"/>
    </source>
</evidence>
<evidence type="ECO:0000259" key="7">
    <source>
        <dbReference type="PROSITE" id="PS52018"/>
    </source>
</evidence>
<dbReference type="AlphaFoldDB" id="A0A1M5RJJ9"/>
<keyword evidence="3" id="KW-0808">Transferase</keyword>
<comment type="caution">
    <text evidence="6">Lacks conserved residue(s) required for the propagation of feature annotation.</text>
</comment>
<dbReference type="Proteomes" id="UP000242520">
    <property type="component" value="Unassembled WGS sequence"/>
</dbReference>
<keyword evidence="4" id="KW-0548">Nucleotidyltransferase</keyword>
<dbReference type="EMBL" id="FQXH01000013">
    <property type="protein sequence ID" value="SHH26370.1"/>
    <property type="molecule type" value="Genomic_DNA"/>
</dbReference>
<keyword evidence="1 6" id="KW-1277">Toxin-antitoxin system</keyword>
<gene>
    <name evidence="8" type="ORF">SAMN02744040_01397</name>
</gene>
<dbReference type="GO" id="GO:0016779">
    <property type="term" value="F:nucleotidyltransferase activity"/>
    <property type="evidence" value="ECO:0007669"/>
    <property type="project" value="UniProtKB-KW"/>
</dbReference>
<dbReference type="InterPro" id="IPR029494">
    <property type="entry name" value="DarT"/>
</dbReference>
<proteinExistence type="inferred from homology"/>
<feature type="domain" description="DarT" evidence="7">
    <location>
        <begin position="12"/>
        <end position="195"/>
    </location>
</feature>
<evidence type="ECO:0000256" key="5">
    <source>
        <dbReference type="ARBA" id="ARBA00023125"/>
    </source>
</evidence>
<dbReference type="STRING" id="1123350.SAMN02744040_01397"/>
<comment type="similarity">
    <text evidence="6">Belongs to the DarT ADP-ribosyltransferase family.</text>
</comment>
<dbReference type="RefSeq" id="WP_072724997.1">
    <property type="nucleotide sequence ID" value="NZ_FQXH01000013.1"/>
</dbReference>
<evidence type="ECO:0000256" key="1">
    <source>
        <dbReference type="ARBA" id="ARBA00022649"/>
    </source>
</evidence>
<sequence>MDFLFDDYIKTKRVYHIVSLRDLDYILEKGIHYNDKVTYNTKYKGFHDYIDDFKTNNIPDWVERKKAIFASLNFEKNHYFHSHSAVLSIKINEDMCWVANENLANKIYEPFVLKGIYGFEFCNNFLNNKGKEILKEYWNSSLSFKENLILRKDLEKGYDAEVLIFHHIPKDDIEVLYICSDHEMMSLEEFKKFFS</sequence>
<dbReference type="GO" id="GO:0003677">
    <property type="term" value="F:DNA binding"/>
    <property type="evidence" value="ECO:0007669"/>
    <property type="project" value="UniProtKB-UniRule"/>
</dbReference>